<dbReference type="AlphaFoldDB" id="A0A3B9IRZ4"/>
<feature type="non-terminal residue" evidence="2">
    <location>
        <position position="68"/>
    </location>
</feature>
<protein>
    <submittedName>
        <fullName evidence="2">Uncharacterized protein</fullName>
    </submittedName>
</protein>
<evidence type="ECO:0000256" key="1">
    <source>
        <dbReference type="SAM" id="SignalP"/>
    </source>
</evidence>
<feature type="signal peptide" evidence="1">
    <location>
        <begin position="1"/>
        <end position="32"/>
    </location>
</feature>
<feature type="chain" id="PRO_5017625614" evidence="1">
    <location>
        <begin position="33"/>
        <end position="68"/>
    </location>
</feature>
<sequence>MPDHMMRRWGAATLVFLVTGAMLPLAPAPAAAQVSAVRDYAIAAQPLAAALVRFSETSGRQVVADGEL</sequence>
<name>A0A3B9IRZ4_9PROT</name>
<dbReference type="Gene3D" id="3.55.50.30">
    <property type="match status" value="1"/>
</dbReference>
<organism evidence="2 3">
    <name type="scientific">Tistrella mobilis</name>
    <dbReference type="NCBI Taxonomy" id="171437"/>
    <lineage>
        <taxon>Bacteria</taxon>
        <taxon>Pseudomonadati</taxon>
        <taxon>Pseudomonadota</taxon>
        <taxon>Alphaproteobacteria</taxon>
        <taxon>Geminicoccales</taxon>
        <taxon>Geminicoccaceae</taxon>
        <taxon>Tistrella</taxon>
    </lineage>
</organism>
<proteinExistence type="predicted"/>
<keyword evidence="1" id="KW-0732">Signal</keyword>
<dbReference type="EMBL" id="DMAI01000355">
    <property type="protein sequence ID" value="HAE50083.1"/>
    <property type="molecule type" value="Genomic_DNA"/>
</dbReference>
<comment type="caution">
    <text evidence="2">The sequence shown here is derived from an EMBL/GenBank/DDBJ whole genome shotgun (WGS) entry which is preliminary data.</text>
</comment>
<evidence type="ECO:0000313" key="2">
    <source>
        <dbReference type="EMBL" id="HAE50083.1"/>
    </source>
</evidence>
<accession>A0A3B9IRZ4</accession>
<evidence type="ECO:0000313" key="3">
    <source>
        <dbReference type="Proteomes" id="UP000257706"/>
    </source>
</evidence>
<dbReference type="Proteomes" id="UP000257706">
    <property type="component" value="Unassembled WGS sequence"/>
</dbReference>
<reference evidence="2 3" key="1">
    <citation type="journal article" date="2018" name="Nat. Biotechnol.">
        <title>A standardized bacterial taxonomy based on genome phylogeny substantially revises the tree of life.</title>
        <authorList>
            <person name="Parks D.H."/>
            <person name="Chuvochina M."/>
            <person name="Waite D.W."/>
            <person name="Rinke C."/>
            <person name="Skarshewski A."/>
            <person name="Chaumeil P.A."/>
            <person name="Hugenholtz P."/>
        </authorList>
    </citation>
    <scope>NUCLEOTIDE SEQUENCE [LARGE SCALE GENOMIC DNA]</scope>
    <source>
        <strain evidence="2">UBA8739</strain>
    </source>
</reference>
<gene>
    <name evidence="2" type="ORF">DCK97_21960</name>
</gene>